<dbReference type="AlphaFoldDB" id="A0AAJ2KVL0"/>
<evidence type="ECO:0000313" key="2">
    <source>
        <dbReference type="EMBL" id="MDV2884678.1"/>
    </source>
</evidence>
<sequence length="686" mass="79769">MDILDIVNRFIDDNESRARAEITQVVVEINEGKDIKEIADKYKISKDTLITLIKESNYLYDSNLKMCVQAKNETAATNLTVDEGTILPKNTVLKIPKQLYNGGFCESIAIRENVTTKELKESLKHYGFKKKWTYTGTGQGSGLHSEIIEILKSLNIKNLNLDKVSNEIKKDIKTIKKYLSDSNFKKIWFLESEYTNEYTIAQIDNTLVYRDVITGALRYLVIDNSRYFTSTYVNSILEINSSYYFHTFKSKLVKNEHWNKLNIELQEKIEQCIPSLGYLKATTLFTEQGVRVLAQIANREHKLKGLNEFASNEVIKEKIEKGENLSIQEKPTWNDLRNKIDSLHNQLTQNSTQNNKVLHAEEPTKNEKSNERKPLTNLEDSRKNAEKTDGNQQIKVMSVIKRLNSGETIYDISRDHAKNKRDRTAFIIHMEHLLELEGYTFNRSTKKWINKSKNTNKEIPLVKNNNDAKFTSDSDNIIKEVNINIKDLVKVLNETQSIKTAEERYNVNNHKIRLILKNAGYYYDVILKEWTNTDQECLYTNLAKNIKEGVISFSNLERDKGINIGKLKEKLQSYNLQYEHIDTKPATNDNLNWDENRILTSDHSVKEEKPKELSNIEIDTLRQMISEWKFKKDNLTNLDDGVKHLIEIKTLIDSNTFDKIKDYSTKNDLKLEDFIKEAINNYLRED</sequence>
<feature type="compositionally biased region" description="Basic and acidic residues" evidence="1">
    <location>
        <begin position="358"/>
        <end position="389"/>
    </location>
</feature>
<accession>A0AAJ2KVL0</accession>
<dbReference type="Proteomes" id="UP001285636">
    <property type="component" value="Unassembled WGS sequence"/>
</dbReference>
<dbReference type="EMBL" id="JAWJAY010000001">
    <property type="protein sequence ID" value="MDV2884678.1"/>
    <property type="molecule type" value="Genomic_DNA"/>
</dbReference>
<feature type="compositionally biased region" description="Polar residues" evidence="1">
    <location>
        <begin position="347"/>
        <end position="356"/>
    </location>
</feature>
<feature type="region of interest" description="Disordered" evidence="1">
    <location>
        <begin position="347"/>
        <end position="390"/>
    </location>
</feature>
<evidence type="ECO:0000313" key="3">
    <source>
        <dbReference type="Proteomes" id="UP001285636"/>
    </source>
</evidence>
<name>A0AAJ2KVL0_ALKPS</name>
<organism evidence="2 3">
    <name type="scientific">Alkalihalophilus pseudofirmus</name>
    <name type="common">Bacillus pseudofirmus</name>
    <dbReference type="NCBI Taxonomy" id="79885"/>
    <lineage>
        <taxon>Bacteria</taxon>
        <taxon>Bacillati</taxon>
        <taxon>Bacillota</taxon>
        <taxon>Bacilli</taxon>
        <taxon>Bacillales</taxon>
        <taxon>Bacillaceae</taxon>
        <taxon>Alkalihalophilus</taxon>
    </lineage>
</organism>
<dbReference type="RefSeq" id="WP_323466135.1">
    <property type="nucleotide sequence ID" value="NZ_CP144224.1"/>
</dbReference>
<reference evidence="2" key="1">
    <citation type="submission" date="2023-10" db="EMBL/GenBank/DDBJ databases">
        <title>Screening of Alkalihalophilus pseudofirmusBZ-TG-HK211 and Its Alleviation of Salt Stress on Rapeseed Growth.</title>
        <authorList>
            <person name="Zhao B."/>
            <person name="Guo T."/>
        </authorList>
    </citation>
    <scope>NUCLEOTIDE SEQUENCE</scope>
    <source>
        <strain evidence="2">BZ-TG-HK211</strain>
    </source>
</reference>
<evidence type="ECO:0000256" key="1">
    <source>
        <dbReference type="SAM" id="MobiDB-lite"/>
    </source>
</evidence>
<proteinExistence type="predicted"/>
<protein>
    <submittedName>
        <fullName evidence="2">Uncharacterized protein</fullName>
    </submittedName>
</protein>
<gene>
    <name evidence="2" type="ORF">RYX45_05775</name>
</gene>
<comment type="caution">
    <text evidence="2">The sequence shown here is derived from an EMBL/GenBank/DDBJ whole genome shotgun (WGS) entry which is preliminary data.</text>
</comment>